<organism evidence="1">
    <name type="scientific">Arundo donax</name>
    <name type="common">Giant reed</name>
    <name type="synonym">Donax arundinaceus</name>
    <dbReference type="NCBI Taxonomy" id="35708"/>
    <lineage>
        <taxon>Eukaryota</taxon>
        <taxon>Viridiplantae</taxon>
        <taxon>Streptophyta</taxon>
        <taxon>Embryophyta</taxon>
        <taxon>Tracheophyta</taxon>
        <taxon>Spermatophyta</taxon>
        <taxon>Magnoliopsida</taxon>
        <taxon>Liliopsida</taxon>
        <taxon>Poales</taxon>
        <taxon>Poaceae</taxon>
        <taxon>PACMAD clade</taxon>
        <taxon>Arundinoideae</taxon>
        <taxon>Arundineae</taxon>
        <taxon>Arundo</taxon>
    </lineage>
</organism>
<dbReference type="AlphaFoldDB" id="A0A0A9EHA8"/>
<accession>A0A0A9EHA8</accession>
<evidence type="ECO:0000313" key="1">
    <source>
        <dbReference type="EMBL" id="JAE00090.1"/>
    </source>
</evidence>
<reference evidence="1" key="1">
    <citation type="submission" date="2014-09" db="EMBL/GenBank/DDBJ databases">
        <authorList>
            <person name="Magalhaes I.L.F."/>
            <person name="Oliveira U."/>
            <person name="Santos F.R."/>
            <person name="Vidigal T.H.D.A."/>
            <person name="Brescovit A.D."/>
            <person name="Santos A.J."/>
        </authorList>
    </citation>
    <scope>NUCLEOTIDE SEQUENCE</scope>
    <source>
        <tissue evidence="1">Shoot tissue taken approximately 20 cm above the soil surface</tissue>
    </source>
</reference>
<protein>
    <submittedName>
        <fullName evidence="1">Uncharacterized protein</fullName>
    </submittedName>
</protein>
<proteinExistence type="predicted"/>
<sequence length="28" mass="3259">MVTWVTNYTSPSYLMHCVQTIDHSVKCN</sequence>
<dbReference type="EMBL" id="GBRH01197806">
    <property type="protein sequence ID" value="JAE00090.1"/>
    <property type="molecule type" value="Transcribed_RNA"/>
</dbReference>
<reference evidence="1" key="2">
    <citation type="journal article" date="2015" name="Data Brief">
        <title>Shoot transcriptome of the giant reed, Arundo donax.</title>
        <authorList>
            <person name="Barrero R.A."/>
            <person name="Guerrero F.D."/>
            <person name="Moolhuijzen P."/>
            <person name="Goolsby J.A."/>
            <person name="Tidwell J."/>
            <person name="Bellgard S.E."/>
            <person name="Bellgard M.I."/>
        </authorList>
    </citation>
    <scope>NUCLEOTIDE SEQUENCE</scope>
    <source>
        <tissue evidence="1">Shoot tissue taken approximately 20 cm above the soil surface</tissue>
    </source>
</reference>
<name>A0A0A9EHA8_ARUDO</name>